<keyword evidence="2 4" id="KW-0119">Carbohydrate metabolism</keyword>
<dbReference type="Ensembl" id="ENSOMET00000009585.1">
    <property type="protein sequence ID" value="ENSOMEP00000004184.1"/>
    <property type="gene ID" value="ENSOMEG00000005119.1"/>
</dbReference>
<comment type="subunit">
    <text evidence="3">Interacts with glycogen, PPP1CC catalytic subunit of PP1 and PYGL. Associates with glycogen particles. Forms complexes with debranching enzyme, glycogen phosphorylase, glycogen synthase and phosphorylase kinase which is necessary for its regulation of PP1 activity.</text>
</comment>
<dbReference type="InterPro" id="IPR005036">
    <property type="entry name" value="CBM21_dom"/>
</dbReference>
<feature type="region of interest" description="Disordered" evidence="5">
    <location>
        <begin position="31"/>
        <end position="63"/>
    </location>
</feature>
<evidence type="ECO:0000313" key="8">
    <source>
        <dbReference type="Proteomes" id="UP000261560"/>
    </source>
</evidence>
<evidence type="ECO:0000256" key="3">
    <source>
        <dbReference type="ARBA" id="ARBA00025949"/>
    </source>
</evidence>
<dbReference type="AlphaFoldDB" id="A0A3B3BG76"/>
<dbReference type="PaxDb" id="30732-ENSOMEP00000004184"/>
<dbReference type="GO" id="GO:0005977">
    <property type="term" value="P:glycogen metabolic process"/>
    <property type="evidence" value="ECO:0007669"/>
    <property type="project" value="UniProtKB-KW"/>
</dbReference>
<evidence type="ECO:0000313" key="7">
    <source>
        <dbReference type="Ensembl" id="ENSOMEP00000004184.1"/>
    </source>
</evidence>
<feature type="domain" description="CBM21" evidence="6">
    <location>
        <begin position="130"/>
        <end position="238"/>
    </location>
</feature>
<evidence type="ECO:0000256" key="4">
    <source>
        <dbReference type="PIRNR" id="PIRNR038207"/>
    </source>
</evidence>
<organism evidence="7 8">
    <name type="scientific">Oryzias melastigma</name>
    <name type="common">Marine medaka</name>
    <dbReference type="NCBI Taxonomy" id="30732"/>
    <lineage>
        <taxon>Eukaryota</taxon>
        <taxon>Metazoa</taxon>
        <taxon>Chordata</taxon>
        <taxon>Craniata</taxon>
        <taxon>Vertebrata</taxon>
        <taxon>Euteleostomi</taxon>
        <taxon>Actinopterygii</taxon>
        <taxon>Neopterygii</taxon>
        <taxon>Teleostei</taxon>
        <taxon>Neoteleostei</taxon>
        <taxon>Acanthomorphata</taxon>
        <taxon>Ovalentaria</taxon>
        <taxon>Atherinomorphae</taxon>
        <taxon>Beloniformes</taxon>
        <taxon>Adrianichthyidae</taxon>
        <taxon>Oryziinae</taxon>
        <taxon>Oryzias</taxon>
    </lineage>
</organism>
<dbReference type="GO" id="GO:0008157">
    <property type="term" value="F:protein phosphatase 1 binding"/>
    <property type="evidence" value="ECO:0007669"/>
    <property type="project" value="TreeGrafter"/>
</dbReference>
<reference evidence="7" key="1">
    <citation type="submission" date="2025-08" db="UniProtKB">
        <authorList>
            <consortium name="Ensembl"/>
        </authorList>
    </citation>
    <scope>IDENTIFICATION</scope>
</reference>
<keyword evidence="8" id="KW-1185">Reference proteome</keyword>
<dbReference type="Proteomes" id="UP000261560">
    <property type="component" value="Unplaced"/>
</dbReference>
<dbReference type="InterPro" id="IPR017434">
    <property type="entry name" value="Pase-1_reg-su_3B/C/D_met"/>
</dbReference>
<keyword evidence="1 4" id="KW-0321">Glycogen metabolism</keyword>
<protein>
    <recommendedName>
        <fullName evidence="4">Protein phosphatase 1 regulatory subunit</fullName>
    </recommendedName>
</protein>
<dbReference type="PIRSF" id="PIRSF038207">
    <property type="entry name" value="PP1_GT_animal"/>
    <property type="match status" value="1"/>
</dbReference>
<dbReference type="PANTHER" id="PTHR12307:SF13">
    <property type="entry name" value="PROTEIN PHOSPHATASE 1 REGULATORY SUBUNIT 3B"/>
    <property type="match status" value="1"/>
</dbReference>
<proteinExistence type="predicted"/>
<evidence type="ECO:0000256" key="5">
    <source>
        <dbReference type="SAM" id="MobiDB-lite"/>
    </source>
</evidence>
<accession>A0A3B3BG76</accession>
<dbReference type="InterPro" id="IPR038175">
    <property type="entry name" value="CBM21_dom_sf"/>
</dbReference>
<evidence type="ECO:0000259" key="6">
    <source>
        <dbReference type="PROSITE" id="PS51159"/>
    </source>
</evidence>
<evidence type="ECO:0000256" key="1">
    <source>
        <dbReference type="ARBA" id="ARBA00022600"/>
    </source>
</evidence>
<dbReference type="Pfam" id="PF03370">
    <property type="entry name" value="CBM_21"/>
    <property type="match status" value="1"/>
</dbReference>
<dbReference type="PROSITE" id="PS51159">
    <property type="entry name" value="CBM21"/>
    <property type="match status" value="1"/>
</dbReference>
<dbReference type="STRING" id="30732.ENSOMEP00000004184"/>
<sequence length="285" mass="31726">MLPGPPQSDMPIDVTIPLYLSNEDFSFVAAPNSQKAPRSSCPDVRQLDDDGEAVPAAGGTGATKTKKRVTFADSKGLALTSVKVFSQFTDPIDIPASIQDMLRAPPTLTPEDSRLVLDFPQPSSDYLLFRQNLEANQVSLEHCVLKEKAFAGTIKVKNVSYEKAVTLRVTFDSWKSHLDVACQYMKDAYPSSYSDTFCYEVALPAELPPHQHVEFAVCYEVGGAKHWDSNQGRNYCIVRSHVKSGRHADRRMEMHFDRYGSPTCSHGLFPDWPSYAGFEDVGPYY</sequence>
<dbReference type="Gene3D" id="2.60.40.2440">
    <property type="entry name" value="Carbohydrate binding type-21 domain"/>
    <property type="match status" value="1"/>
</dbReference>
<dbReference type="GO" id="GO:0005979">
    <property type="term" value="P:regulation of glycogen biosynthetic process"/>
    <property type="evidence" value="ECO:0007669"/>
    <property type="project" value="TreeGrafter"/>
</dbReference>
<dbReference type="InterPro" id="IPR050782">
    <property type="entry name" value="PP1_regulatory_subunit_3"/>
</dbReference>
<dbReference type="GO" id="GO:0000164">
    <property type="term" value="C:protein phosphatase type 1 complex"/>
    <property type="evidence" value="ECO:0007669"/>
    <property type="project" value="TreeGrafter"/>
</dbReference>
<dbReference type="GeneTree" id="ENSGT00940000159475"/>
<dbReference type="GO" id="GO:2001069">
    <property type="term" value="F:glycogen binding"/>
    <property type="evidence" value="ECO:0007669"/>
    <property type="project" value="TreeGrafter"/>
</dbReference>
<dbReference type="OMA" id="YRIIQAE"/>
<dbReference type="PANTHER" id="PTHR12307">
    <property type="entry name" value="PROTEIN PHOSPHATASE 1 REGULATORY SUBUNIT"/>
    <property type="match status" value="1"/>
</dbReference>
<evidence type="ECO:0000256" key="2">
    <source>
        <dbReference type="ARBA" id="ARBA00023277"/>
    </source>
</evidence>
<name>A0A3B3BG76_ORYME</name>
<reference evidence="7" key="2">
    <citation type="submission" date="2025-09" db="UniProtKB">
        <authorList>
            <consortium name="Ensembl"/>
        </authorList>
    </citation>
    <scope>IDENTIFICATION</scope>
</reference>